<dbReference type="InterPro" id="IPR051201">
    <property type="entry name" value="Chloro_Bact_Ser_Proteases"/>
</dbReference>
<protein>
    <submittedName>
        <fullName evidence="6">Trypsin-like peptidase domain-containing protein</fullName>
    </submittedName>
</protein>
<evidence type="ECO:0000313" key="7">
    <source>
        <dbReference type="Proteomes" id="UP001477672"/>
    </source>
</evidence>
<dbReference type="PANTHER" id="PTHR43343">
    <property type="entry name" value="PEPTIDASE S12"/>
    <property type="match status" value="1"/>
</dbReference>
<organism evidence="6 7">
    <name type="scientific">Ruthenibacterium intestinale</name>
    <dbReference type="NCBI Taxonomy" id="3133163"/>
    <lineage>
        <taxon>Bacteria</taxon>
        <taxon>Bacillati</taxon>
        <taxon>Bacillota</taxon>
        <taxon>Clostridia</taxon>
        <taxon>Eubacteriales</taxon>
        <taxon>Oscillospiraceae</taxon>
        <taxon>Ruthenibacterium</taxon>
    </lineage>
</organism>
<sequence>MMEQPNGSWQDPRRDGWQPPQYEYVPRPAPKRGRAPLIITLLCLALAAVVLVSAAAVLLWQGKDPFRIGEQAPAGAGEDAPAFELQELPEDMDDGLPTTQIAQQVGPSVVCINVYMPQSLSVAAYGSGVILNEEGFIVTNAHVVEDSSDLSVILNDGREFSARIIGQDTQSDLAVIKIEAEDLVPATFGNSDTLQVGERTVVIGNAAGRLAGTVTQGIVSGLNRQVPIQMSDGSVITMNLIQTDAAINPGNSGGAVVNRYGQVIGISSAKLSGSDYEGLCFAIPISDAQPVVQNLIAYGYVKDRMTLGVTVIALSSVTGPERGLPAHGLYIAEVLPESDLVNHDVTAGDVILKADGRELTATADLQEILKEKKSGDTIDLQIYKHSNGKTVAITANLLESTP</sequence>
<feature type="region of interest" description="Disordered" evidence="3">
    <location>
        <begin position="1"/>
        <end position="25"/>
    </location>
</feature>
<dbReference type="PANTHER" id="PTHR43343:SF3">
    <property type="entry name" value="PROTEASE DO-LIKE 8, CHLOROPLASTIC"/>
    <property type="match status" value="1"/>
</dbReference>
<dbReference type="Pfam" id="PF13180">
    <property type="entry name" value="PDZ_2"/>
    <property type="match status" value="1"/>
</dbReference>
<dbReference type="SMART" id="SM00228">
    <property type="entry name" value="PDZ"/>
    <property type="match status" value="1"/>
</dbReference>
<feature type="transmembrane region" description="Helical" evidence="4">
    <location>
        <begin position="37"/>
        <end position="60"/>
    </location>
</feature>
<evidence type="ECO:0000256" key="1">
    <source>
        <dbReference type="ARBA" id="ARBA00022670"/>
    </source>
</evidence>
<gene>
    <name evidence="6" type="ORF">WMO24_14110</name>
</gene>
<comment type="caution">
    <text evidence="6">The sequence shown here is derived from an EMBL/GenBank/DDBJ whole genome shotgun (WGS) entry which is preliminary data.</text>
</comment>
<dbReference type="Gene3D" id="2.40.10.120">
    <property type="match status" value="1"/>
</dbReference>
<proteinExistence type="predicted"/>
<evidence type="ECO:0000259" key="5">
    <source>
        <dbReference type="PROSITE" id="PS50106"/>
    </source>
</evidence>
<keyword evidence="7" id="KW-1185">Reference proteome</keyword>
<evidence type="ECO:0000313" key="6">
    <source>
        <dbReference type="EMBL" id="MEQ2521552.1"/>
    </source>
</evidence>
<dbReference type="Gene3D" id="2.30.42.10">
    <property type="match status" value="1"/>
</dbReference>
<dbReference type="EMBL" id="JBBMFA010000111">
    <property type="protein sequence ID" value="MEQ2521552.1"/>
    <property type="molecule type" value="Genomic_DNA"/>
</dbReference>
<evidence type="ECO:0000256" key="3">
    <source>
        <dbReference type="SAM" id="MobiDB-lite"/>
    </source>
</evidence>
<dbReference type="SUPFAM" id="SSF50494">
    <property type="entry name" value="Trypsin-like serine proteases"/>
    <property type="match status" value="1"/>
</dbReference>
<keyword evidence="1" id="KW-0645">Protease</keyword>
<keyword evidence="4" id="KW-1133">Transmembrane helix</keyword>
<dbReference type="InterPro" id="IPR036034">
    <property type="entry name" value="PDZ_sf"/>
</dbReference>
<accession>A0ABV1GIR9</accession>
<keyword evidence="4" id="KW-0812">Transmembrane</keyword>
<evidence type="ECO:0000256" key="4">
    <source>
        <dbReference type="SAM" id="Phobius"/>
    </source>
</evidence>
<dbReference type="PRINTS" id="PR00834">
    <property type="entry name" value="PROTEASES2C"/>
</dbReference>
<dbReference type="SUPFAM" id="SSF50156">
    <property type="entry name" value="PDZ domain-like"/>
    <property type="match status" value="1"/>
</dbReference>
<dbReference type="InterPro" id="IPR001478">
    <property type="entry name" value="PDZ"/>
</dbReference>
<name>A0ABV1GIR9_9FIRM</name>
<feature type="domain" description="PDZ" evidence="5">
    <location>
        <begin position="295"/>
        <end position="386"/>
    </location>
</feature>
<dbReference type="Proteomes" id="UP001477672">
    <property type="component" value="Unassembled WGS sequence"/>
</dbReference>
<keyword evidence="4" id="KW-0472">Membrane</keyword>
<dbReference type="Pfam" id="PF13365">
    <property type="entry name" value="Trypsin_2"/>
    <property type="match status" value="1"/>
</dbReference>
<dbReference type="PROSITE" id="PS50106">
    <property type="entry name" value="PDZ"/>
    <property type="match status" value="1"/>
</dbReference>
<dbReference type="RefSeq" id="WP_349217010.1">
    <property type="nucleotide sequence ID" value="NZ_JBBMFA010000111.1"/>
</dbReference>
<reference evidence="6 7" key="1">
    <citation type="submission" date="2024-03" db="EMBL/GenBank/DDBJ databases">
        <title>Human intestinal bacterial collection.</title>
        <authorList>
            <person name="Pauvert C."/>
            <person name="Hitch T.C.A."/>
            <person name="Clavel T."/>
        </authorList>
    </citation>
    <scope>NUCLEOTIDE SEQUENCE [LARGE SCALE GENOMIC DNA]</scope>
    <source>
        <strain evidence="6 7">CLA-JM-H11</strain>
    </source>
</reference>
<keyword evidence="2" id="KW-0378">Hydrolase</keyword>
<dbReference type="InterPro" id="IPR009003">
    <property type="entry name" value="Peptidase_S1_PA"/>
</dbReference>
<evidence type="ECO:0000256" key="2">
    <source>
        <dbReference type="ARBA" id="ARBA00022801"/>
    </source>
</evidence>
<dbReference type="InterPro" id="IPR001940">
    <property type="entry name" value="Peptidase_S1C"/>
</dbReference>